<evidence type="ECO:0000313" key="1">
    <source>
        <dbReference type="EMBL" id="QIS06801.1"/>
    </source>
</evidence>
<evidence type="ECO:0008006" key="3">
    <source>
        <dbReference type="Google" id="ProtNLM"/>
    </source>
</evidence>
<dbReference type="RefSeq" id="WP_167465813.1">
    <property type="nucleotide sequence ID" value="NZ_CP046171.1"/>
</dbReference>
<proteinExistence type="predicted"/>
<name>A0A6G9Y0T9_NOCBR</name>
<dbReference type="Proteomes" id="UP000501705">
    <property type="component" value="Chromosome"/>
</dbReference>
<accession>A0A6G9Y0T9</accession>
<organism evidence="1 2">
    <name type="scientific">Nocardia brasiliensis</name>
    <dbReference type="NCBI Taxonomy" id="37326"/>
    <lineage>
        <taxon>Bacteria</taxon>
        <taxon>Bacillati</taxon>
        <taxon>Actinomycetota</taxon>
        <taxon>Actinomycetes</taxon>
        <taxon>Mycobacteriales</taxon>
        <taxon>Nocardiaceae</taxon>
        <taxon>Nocardia</taxon>
    </lineage>
</organism>
<sequence>MNASMEEIFDFDNLVTENLLADMKAVIGYAISHSPRSLQVALGPSEIGHPCPRRIGFGLMGAPAVAPQFDPLPSAVGTGAHLWFAKSFEMDNQRLGRDRWLIEHRVSAWPGMEGNLDLFDSDTGTVIDHKFLGKDAIKRAAGRRGPKSVYQMQGQTYGAALAATGREVRAVAIWLLPRGGLIADSVLWSVPFDPAVAQRLEQRYVTLVGLCADLDVEHHPERYQLIPASTEDCSFCAWKTARPVVGAHCIPGQVQ</sequence>
<dbReference type="EMBL" id="CP046171">
    <property type="protein sequence ID" value="QIS06801.1"/>
    <property type="molecule type" value="Genomic_DNA"/>
</dbReference>
<gene>
    <name evidence="1" type="ORF">F5X71_34830</name>
</gene>
<dbReference type="AlphaFoldDB" id="A0A6G9Y0T9"/>
<protein>
    <recommendedName>
        <fullName evidence="3">PD-(D/E)XK endonuclease-like domain-containing protein</fullName>
    </recommendedName>
</protein>
<reference evidence="1 2" key="1">
    <citation type="journal article" date="2019" name="ACS Chem. Biol.">
        <title>Identification and Mobilization of a Cryptic Antibiotic Biosynthesis Gene Locus from a Human-Pathogenic Nocardia Isolate.</title>
        <authorList>
            <person name="Herisse M."/>
            <person name="Ishida K."/>
            <person name="Porter J.L."/>
            <person name="Howden B."/>
            <person name="Hertweck C."/>
            <person name="Stinear T.P."/>
            <person name="Pidot S.J."/>
        </authorList>
    </citation>
    <scope>NUCLEOTIDE SEQUENCE [LARGE SCALE GENOMIC DNA]</scope>
    <source>
        <strain evidence="1 2">AUSMDU00024985</strain>
    </source>
</reference>
<evidence type="ECO:0000313" key="2">
    <source>
        <dbReference type="Proteomes" id="UP000501705"/>
    </source>
</evidence>